<dbReference type="Proteomes" id="UP000176998">
    <property type="component" value="Unassembled WGS sequence"/>
</dbReference>
<evidence type="ECO:0000313" key="1">
    <source>
        <dbReference type="EMBL" id="OHF01120.1"/>
    </source>
</evidence>
<dbReference type="GeneID" id="34556846"/>
<gene>
    <name evidence="1" type="ORF">CORC01_03687</name>
</gene>
<comment type="caution">
    <text evidence="1">The sequence shown here is derived from an EMBL/GenBank/DDBJ whole genome shotgun (WGS) entry which is preliminary data.</text>
</comment>
<accession>A0A1G4BHY7</accession>
<proteinExistence type="predicted"/>
<evidence type="ECO:0000313" key="2">
    <source>
        <dbReference type="Proteomes" id="UP000176998"/>
    </source>
</evidence>
<name>A0A1G4BHY7_9PEZI</name>
<keyword evidence="2" id="KW-1185">Reference proteome</keyword>
<organism evidence="1 2">
    <name type="scientific">Colletotrichum orchidophilum</name>
    <dbReference type="NCBI Taxonomy" id="1209926"/>
    <lineage>
        <taxon>Eukaryota</taxon>
        <taxon>Fungi</taxon>
        <taxon>Dikarya</taxon>
        <taxon>Ascomycota</taxon>
        <taxon>Pezizomycotina</taxon>
        <taxon>Sordariomycetes</taxon>
        <taxon>Hypocreomycetidae</taxon>
        <taxon>Glomerellales</taxon>
        <taxon>Glomerellaceae</taxon>
        <taxon>Colletotrichum</taxon>
    </lineage>
</organism>
<protein>
    <submittedName>
        <fullName evidence="1">Uncharacterized protein</fullName>
    </submittedName>
</protein>
<sequence>CSTCSPASQVLNNPFHDQGRQTRNLAPINYPACSSEPTLHCHHPCTHSTQSFTLCKAVLHDLIRRHNDTRKQPGQPSTSHQHNLIYDLGPHLQPVTLEWPCPAFPACHPPPFTASSICSLFALCPLCRCPAASGCYYCGCKGLEASSISTQPPLSKENRPRV</sequence>
<feature type="non-terminal residue" evidence="1">
    <location>
        <position position="1"/>
    </location>
</feature>
<dbReference type="EMBL" id="MJBS01000022">
    <property type="protein sequence ID" value="OHF01120.1"/>
    <property type="molecule type" value="Genomic_DNA"/>
</dbReference>
<reference evidence="1 2" key="1">
    <citation type="submission" date="2016-09" db="EMBL/GenBank/DDBJ databases">
        <authorList>
            <person name="Capua I."/>
            <person name="De Benedictis P."/>
            <person name="Joannis T."/>
            <person name="Lombin L.H."/>
            <person name="Cattoli G."/>
        </authorList>
    </citation>
    <scope>NUCLEOTIDE SEQUENCE [LARGE SCALE GENOMIC DNA]</scope>
    <source>
        <strain evidence="1 2">IMI 309357</strain>
    </source>
</reference>
<dbReference type="AlphaFoldDB" id="A0A1G4BHY7"/>
<dbReference type="RefSeq" id="XP_022478262.1">
    <property type="nucleotide sequence ID" value="XM_022615336.1"/>
</dbReference>